<reference evidence="3" key="1">
    <citation type="submission" date="2022-02" db="EMBL/GenBank/DDBJ databases">
        <title>Corynebacterium sp. from urogenital microbiome.</title>
        <authorList>
            <person name="Cappelli E.A."/>
            <person name="Ribeiro T.G."/>
            <person name="Peixe L."/>
        </authorList>
    </citation>
    <scope>NUCLEOTIDE SEQUENCE</scope>
    <source>
        <strain evidence="3">C8Ua_172</strain>
    </source>
</reference>
<feature type="transmembrane region" description="Helical" evidence="2">
    <location>
        <begin position="29"/>
        <end position="54"/>
    </location>
</feature>
<dbReference type="RefSeq" id="WP_269965779.1">
    <property type="nucleotide sequence ID" value="NZ_JAKMUS010000011.1"/>
</dbReference>
<protein>
    <submittedName>
        <fullName evidence="3">Uncharacterized protein</fullName>
    </submittedName>
</protein>
<gene>
    <name evidence="3" type="ORF">L8U60_07665</name>
</gene>
<dbReference type="Proteomes" id="UP001146468">
    <property type="component" value="Unassembled WGS sequence"/>
</dbReference>
<keyword evidence="4" id="KW-1185">Reference proteome</keyword>
<keyword evidence="2" id="KW-0472">Membrane</keyword>
<dbReference type="EMBL" id="JAKMUS010000011">
    <property type="protein sequence ID" value="MCZ9294359.1"/>
    <property type="molecule type" value="Genomic_DNA"/>
</dbReference>
<dbReference type="AlphaFoldDB" id="A0A9X3LV78"/>
<proteinExistence type="predicted"/>
<keyword evidence="2" id="KW-0812">Transmembrane</keyword>
<evidence type="ECO:0000256" key="2">
    <source>
        <dbReference type="SAM" id="Phobius"/>
    </source>
</evidence>
<feature type="region of interest" description="Disordered" evidence="1">
    <location>
        <begin position="1"/>
        <end position="20"/>
    </location>
</feature>
<feature type="transmembrane region" description="Helical" evidence="2">
    <location>
        <begin position="151"/>
        <end position="173"/>
    </location>
</feature>
<evidence type="ECO:0000313" key="3">
    <source>
        <dbReference type="EMBL" id="MCZ9294359.1"/>
    </source>
</evidence>
<evidence type="ECO:0000256" key="1">
    <source>
        <dbReference type="SAM" id="MobiDB-lite"/>
    </source>
</evidence>
<comment type="caution">
    <text evidence="3">The sequence shown here is derived from an EMBL/GenBank/DDBJ whole genome shotgun (WGS) entry which is preliminary data.</text>
</comment>
<keyword evidence="2" id="KW-1133">Transmembrane helix</keyword>
<feature type="transmembrane region" description="Helical" evidence="2">
    <location>
        <begin position="121"/>
        <end position="139"/>
    </location>
</feature>
<accession>A0A9X3LV78</accession>
<evidence type="ECO:0000313" key="4">
    <source>
        <dbReference type="Proteomes" id="UP001146468"/>
    </source>
</evidence>
<sequence>MTTPPTHLAPPVDDQPPVDSHEKPEAVRLFVLTAVVMLCGELIHQLFSIAVALLDPSALVEQAKQSRPSAAKEIGEANVTLLAYASIAIAALFALIIVLVLAIALRAVSKQASWASNAMKLLMVFGGYFALRVMLIFAIPASGSAVPTPVIALDGIMQIIAGVAGVCAIFFATQDETRKWVTKPGKNSNPRNS</sequence>
<organism evidence="3 4">
    <name type="scientific">Corynebacterium meitnerae</name>
    <dbReference type="NCBI Taxonomy" id="2913498"/>
    <lineage>
        <taxon>Bacteria</taxon>
        <taxon>Bacillati</taxon>
        <taxon>Actinomycetota</taxon>
        <taxon>Actinomycetes</taxon>
        <taxon>Mycobacteriales</taxon>
        <taxon>Corynebacteriaceae</taxon>
        <taxon>Corynebacterium</taxon>
    </lineage>
</organism>
<name>A0A9X3LV78_9CORY</name>
<feature type="transmembrane region" description="Helical" evidence="2">
    <location>
        <begin position="81"/>
        <end position="109"/>
    </location>
</feature>